<evidence type="ECO:0000313" key="3">
    <source>
        <dbReference type="EMBL" id="SEH69137.1"/>
    </source>
</evidence>
<evidence type="ECO:0000313" key="4">
    <source>
        <dbReference type="EMBL" id="SEN63595.1"/>
    </source>
</evidence>
<gene>
    <name evidence="3" type="ORF">RTCCBAU85039_1801</name>
    <name evidence="4" type="ORF">SAMN05216228_100611</name>
</gene>
<name>A0A1H8I623_9HYPH</name>
<dbReference type="STRING" id="501024.RTCCBAU85039_1801"/>
<evidence type="ECO:0000259" key="2">
    <source>
        <dbReference type="Pfam" id="PF08239"/>
    </source>
</evidence>
<keyword evidence="6" id="KW-1185">Reference proteome</keyword>
<dbReference type="AlphaFoldDB" id="A0A1H8I623"/>
<evidence type="ECO:0000313" key="6">
    <source>
        <dbReference type="Proteomes" id="UP000198939"/>
    </source>
</evidence>
<dbReference type="Gene3D" id="2.30.30.40">
    <property type="entry name" value="SH3 Domains"/>
    <property type="match status" value="1"/>
</dbReference>
<accession>A0A1H8I623</accession>
<proteinExistence type="predicted"/>
<dbReference type="Proteomes" id="UP000198939">
    <property type="component" value="Unassembled WGS sequence"/>
</dbReference>
<organism evidence="3 5">
    <name type="scientific">Rhizobium tibeticum</name>
    <dbReference type="NCBI Taxonomy" id="501024"/>
    <lineage>
        <taxon>Bacteria</taxon>
        <taxon>Pseudomonadati</taxon>
        <taxon>Pseudomonadota</taxon>
        <taxon>Alphaproteobacteria</taxon>
        <taxon>Hyphomicrobiales</taxon>
        <taxon>Rhizobiaceae</taxon>
        <taxon>Rhizobium/Agrobacterium group</taxon>
        <taxon>Rhizobium</taxon>
    </lineage>
</organism>
<dbReference type="Proteomes" id="UP000183063">
    <property type="component" value="Unassembled WGS sequence"/>
</dbReference>
<protein>
    <submittedName>
        <fullName evidence="3">SH3 domain protein</fullName>
    </submittedName>
    <submittedName>
        <fullName evidence="4">SH3 domain-containing protein</fullName>
    </submittedName>
</protein>
<feature type="compositionally biased region" description="Basic and acidic residues" evidence="1">
    <location>
        <begin position="68"/>
        <end position="87"/>
    </location>
</feature>
<feature type="region of interest" description="Disordered" evidence="1">
    <location>
        <begin position="68"/>
        <end position="92"/>
    </location>
</feature>
<reference evidence="5" key="2">
    <citation type="submission" date="2016-10" db="EMBL/GenBank/DDBJ databases">
        <authorList>
            <person name="Wibberg D."/>
        </authorList>
    </citation>
    <scope>NUCLEOTIDE SEQUENCE [LARGE SCALE GENOMIC DNA]</scope>
</reference>
<evidence type="ECO:0000313" key="5">
    <source>
        <dbReference type="Proteomes" id="UP000183063"/>
    </source>
</evidence>
<dbReference type="InterPro" id="IPR003646">
    <property type="entry name" value="SH3-like_bac-type"/>
</dbReference>
<sequence length="205" mass="22692">MAPSNKPPSRFVKGRMVALRGGPGKQFGIVDRYDTGRQVELLNTWGEWSEVRDTFSQRTGWISTRLLAERKPEEDAQREDPTPKEGISKPALPPALISDTVIIQRLIAESISMYPGLARAPTIPTEAVAAVGSEALTTGWRLCADLLSGRRLQGNDRVLPPKRRPVGGIPRNESNRRFRHGLLDGQTPEMKALDLGFELVIRESS</sequence>
<dbReference type="EMBL" id="FNXB01000008">
    <property type="protein sequence ID" value="SEH69137.1"/>
    <property type="molecule type" value="Genomic_DNA"/>
</dbReference>
<dbReference type="Pfam" id="PF08239">
    <property type="entry name" value="SH3_3"/>
    <property type="match status" value="1"/>
</dbReference>
<reference evidence="3" key="3">
    <citation type="submission" date="2016-10" db="EMBL/GenBank/DDBJ databases">
        <authorList>
            <person name="de Groot N.N."/>
        </authorList>
    </citation>
    <scope>NUCLEOTIDE SEQUENCE [LARGE SCALE GENOMIC DNA]</scope>
    <source>
        <strain evidence="3">CCBAU85039</strain>
    </source>
</reference>
<reference evidence="4 6" key="1">
    <citation type="submission" date="2016-10" db="EMBL/GenBank/DDBJ databases">
        <authorList>
            <person name="Varghese N."/>
            <person name="Submissions S."/>
        </authorList>
    </citation>
    <scope>NUCLEOTIDE SEQUENCE [LARGE SCALE GENOMIC DNA]</scope>
    <source>
        <strain evidence="4 6">CGMCC 1.7071</strain>
    </source>
</reference>
<evidence type="ECO:0000256" key="1">
    <source>
        <dbReference type="SAM" id="MobiDB-lite"/>
    </source>
</evidence>
<dbReference type="EMBL" id="FOCV01000006">
    <property type="protein sequence ID" value="SEN63595.1"/>
    <property type="molecule type" value="Genomic_DNA"/>
</dbReference>
<feature type="domain" description="SH3b" evidence="2">
    <location>
        <begin position="17"/>
        <end position="67"/>
    </location>
</feature>